<comment type="caution">
    <text evidence="1">The sequence shown here is derived from an EMBL/GenBank/DDBJ whole genome shotgun (WGS) entry which is preliminary data.</text>
</comment>
<evidence type="ECO:0000313" key="2">
    <source>
        <dbReference type="Proteomes" id="UP000095767"/>
    </source>
</evidence>
<organism evidence="1 2">
    <name type="scientific">Dichanthelium oligosanthes</name>
    <dbReference type="NCBI Taxonomy" id="888268"/>
    <lineage>
        <taxon>Eukaryota</taxon>
        <taxon>Viridiplantae</taxon>
        <taxon>Streptophyta</taxon>
        <taxon>Embryophyta</taxon>
        <taxon>Tracheophyta</taxon>
        <taxon>Spermatophyta</taxon>
        <taxon>Magnoliopsida</taxon>
        <taxon>Liliopsida</taxon>
        <taxon>Poales</taxon>
        <taxon>Poaceae</taxon>
        <taxon>PACMAD clade</taxon>
        <taxon>Panicoideae</taxon>
        <taxon>Panicodae</taxon>
        <taxon>Paniceae</taxon>
        <taxon>Dichantheliinae</taxon>
        <taxon>Dichanthelium</taxon>
    </lineage>
</organism>
<gene>
    <name evidence="1" type="ORF">BAE44_0020603</name>
</gene>
<proteinExistence type="predicted"/>
<dbReference type="EMBL" id="LWDX02056776">
    <property type="protein sequence ID" value="OEL18378.1"/>
    <property type="molecule type" value="Genomic_DNA"/>
</dbReference>
<name>A0A1E5UZW5_9POAL</name>
<reference evidence="1 2" key="1">
    <citation type="submission" date="2016-09" db="EMBL/GenBank/DDBJ databases">
        <title>The draft genome of Dichanthelium oligosanthes: A C3 panicoid grass species.</title>
        <authorList>
            <person name="Studer A.J."/>
            <person name="Schnable J.C."/>
            <person name="Brutnell T.P."/>
        </authorList>
    </citation>
    <scope>NUCLEOTIDE SEQUENCE [LARGE SCALE GENOMIC DNA]</scope>
    <source>
        <strain evidence="2">cv. Kellogg 1175</strain>
        <tissue evidence="1">Leaf</tissue>
    </source>
</reference>
<dbReference type="Proteomes" id="UP000095767">
    <property type="component" value="Unassembled WGS sequence"/>
</dbReference>
<sequence length="98" mass="10706">MFDGKFSILVRTSRQNCPMPVYTYSSERMLWILALAAVWLISNKGQVNNAGISCPKPAVEVMAAEYSLVMATNLESGFHWRTLSSRPPAEAASSASPP</sequence>
<protein>
    <submittedName>
        <fullName evidence="1">Uncharacterized protein</fullName>
    </submittedName>
</protein>
<keyword evidence="2" id="KW-1185">Reference proteome</keyword>
<evidence type="ECO:0000313" key="1">
    <source>
        <dbReference type="EMBL" id="OEL18378.1"/>
    </source>
</evidence>
<accession>A0A1E5UZW5</accession>
<dbReference type="AlphaFoldDB" id="A0A1E5UZW5"/>